<protein>
    <recommendedName>
        <fullName evidence="5">Glycosyl hydrolase</fullName>
    </recommendedName>
</protein>
<dbReference type="InterPro" id="IPR008928">
    <property type="entry name" value="6-hairpin_glycosidase_sf"/>
</dbReference>
<dbReference type="Gene3D" id="1.50.10.20">
    <property type="match status" value="1"/>
</dbReference>
<dbReference type="PANTHER" id="PTHR47791">
    <property type="entry name" value="MEIOTICALLY UP-REGULATED GENE 191 PROTEIN"/>
    <property type="match status" value="1"/>
</dbReference>
<reference evidence="3 4" key="1">
    <citation type="submission" date="2018-08" db="EMBL/GenBank/DDBJ databases">
        <title>Draft genome of the lignicolous fungus Coniochaeta pulveracea.</title>
        <authorList>
            <person name="Borstlap C.J."/>
            <person name="De Witt R.N."/>
            <person name="Botha A."/>
            <person name="Volschenk H."/>
        </authorList>
    </citation>
    <scope>NUCLEOTIDE SEQUENCE [LARGE SCALE GENOMIC DNA]</scope>
    <source>
        <strain evidence="3 4">CAB683</strain>
    </source>
</reference>
<feature type="region of interest" description="Disordered" evidence="1">
    <location>
        <begin position="507"/>
        <end position="553"/>
    </location>
</feature>
<gene>
    <name evidence="3" type="ORF">DL546_004777</name>
</gene>
<feature type="signal peptide" evidence="2">
    <location>
        <begin position="1"/>
        <end position="23"/>
    </location>
</feature>
<feature type="chain" id="PRO_5018985482" description="Glycosyl hydrolase" evidence="2">
    <location>
        <begin position="24"/>
        <end position="577"/>
    </location>
</feature>
<keyword evidence="4" id="KW-1185">Reference proteome</keyword>
<dbReference type="AlphaFoldDB" id="A0A420Y6J4"/>
<sequence length="577" mass="63953">MKSPRSISVAVLAASACATASLSFVPDGLSQPNKAGNGTVPPDLQVIDDVLEALQVMQESYFQPWLGTWPTSIDWTAAVMGSHISGALQSLSQLLASLRSSEPRDYQVKENLVATYFTQLVGYYFGQDAFAIRNEAFDDILWVVLGWLDTIQFIDLHTALHYQAGGSQTGIASNQQIPRMLVNQSWHGNLWMSAFAHRARIFWELANKGWDEKLCGGGMTWNPRLEPYKNAITNELFISASIAMYLYFPGDDNASPFADDTTAGMENETPTTTGWKPHDSRYLDAAMRTYAWLKRSGYNNPLSNNTRCDVPNGMLYTYNQGVILSGQLGLFKVTGNTSYLFDGHRLIQDVIAATGYDIKTNRPVDDISSLPPGRIPYWHGLGRAGILEDVCDVRGDCSQDSHTFKGIYFHHLTAFCAPLELVSDLAPAIEERAFRQVKEAHTQACKTYVGWIRHNAMAALLTRDAEGKFGMWWTVGLLNLTMDTLDIQEGDLGPEDPTAVDYRNGDVPDDPRWGNPGKALIPPNNGLREEGGQKPLIKRSNVDWDPNNRGRGRTVETQGGGLAVLRALWEISRHGRS</sequence>
<dbReference type="GO" id="GO:0005975">
    <property type="term" value="P:carbohydrate metabolic process"/>
    <property type="evidence" value="ECO:0007669"/>
    <property type="project" value="InterPro"/>
</dbReference>
<evidence type="ECO:0000313" key="3">
    <source>
        <dbReference type="EMBL" id="RKU43506.1"/>
    </source>
</evidence>
<dbReference type="InterPro" id="IPR053169">
    <property type="entry name" value="MUG_Protein"/>
</dbReference>
<comment type="caution">
    <text evidence="3">The sequence shown here is derived from an EMBL/GenBank/DDBJ whole genome shotgun (WGS) entry which is preliminary data.</text>
</comment>
<evidence type="ECO:0000313" key="4">
    <source>
        <dbReference type="Proteomes" id="UP000275385"/>
    </source>
</evidence>
<name>A0A420Y6J4_9PEZI</name>
<dbReference type="Pfam" id="PF03663">
    <property type="entry name" value="Glyco_hydro_76"/>
    <property type="match status" value="1"/>
</dbReference>
<dbReference type="PROSITE" id="PS51257">
    <property type="entry name" value="PROKAR_LIPOPROTEIN"/>
    <property type="match status" value="1"/>
</dbReference>
<accession>A0A420Y6J4</accession>
<dbReference type="STRING" id="177199.A0A420Y6J4"/>
<proteinExistence type="predicted"/>
<evidence type="ECO:0008006" key="5">
    <source>
        <dbReference type="Google" id="ProtNLM"/>
    </source>
</evidence>
<dbReference type="PANTHER" id="PTHR47791:SF2">
    <property type="entry name" value="ENDO MANNANASE, GH76 FAMILY (EUROFUNG)"/>
    <property type="match status" value="1"/>
</dbReference>
<dbReference type="EMBL" id="QVQW01000042">
    <property type="protein sequence ID" value="RKU43506.1"/>
    <property type="molecule type" value="Genomic_DNA"/>
</dbReference>
<dbReference type="OrthoDB" id="4104179at2759"/>
<organism evidence="3 4">
    <name type="scientific">Coniochaeta pulveracea</name>
    <dbReference type="NCBI Taxonomy" id="177199"/>
    <lineage>
        <taxon>Eukaryota</taxon>
        <taxon>Fungi</taxon>
        <taxon>Dikarya</taxon>
        <taxon>Ascomycota</taxon>
        <taxon>Pezizomycotina</taxon>
        <taxon>Sordariomycetes</taxon>
        <taxon>Sordariomycetidae</taxon>
        <taxon>Coniochaetales</taxon>
        <taxon>Coniochaetaceae</taxon>
        <taxon>Coniochaeta</taxon>
    </lineage>
</organism>
<keyword evidence="2" id="KW-0732">Signal</keyword>
<dbReference type="SUPFAM" id="SSF48208">
    <property type="entry name" value="Six-hairpin glycosidases"/>
    <property type="match status" value="1"/>
</dbReference>
<dbReference type="Proteomes" id="UP000275385">
    <property type="component" value="Unassembled WGS sequence"/>
</dbReference>
<evidence type="ECO:0000256" key="2">
    <source>
        <dbReference type="SAM" id="SignalP"/>
    </source>
</evidence>
<dbReference type="InterPro" id="IPR005198">
    <property type="entry name" value="Glyco_hydro_76"/>
</dbReference>
<evidence type="ECO:0000256" key="1">
    <source>
        <dbReference type="SAM" id="MobiDB-lite"/>
    </source>
</evidence>